<accession>A0A2T0XCX9</accession>
<proteinExistence type="inferred from homology"/>
<evidence type="ECO:0000256" key="3">
    <source>
        <dbReference type="ARBA" id="ARBA00022801"/>
    </source>
</evidence>
<dbReference type="InterPro" id="IPR043138">
    <property type="entry name" value="GGT_lsub"/>
</dbReference>
<dbReference type="PRINTS" id="PR01210">
    <property type="entry name" value="GGTRANSPTASE"/>
</dbReference>
<dbReference type="Pfam" id="PF01019">
    <property type="entry name" value="G_glu_transpept"/>
    <property type="match status" value="1"/>
</dbReference>
<protein>
    <submittedName>
        <fullName evidence="6">Gamma-glutamyltransferase 1</fullName>
    </submittedName>
</protein>
<feature type="compositionally biased region" description="Basic and acidic residues" evidence="5">
    <location>
        <begin position="10"/>
        <end position="20"/>
    </location>
</feature>
<keyword evidence="3" id="KW-0378">Hydrolase</keyword>
<dbReference type="Proteomes" id="UP000238308">
    <property type="component" value="Unassembled WGS sequence"/>
</dbReference>
<dbReference type="SUPFAM" id="SSF56235">
    <property type="entry name" value="N-terminal nucleophile aminohydrolases (Ntn hydrolases)"/>
    <property type="match status" value="1"/>
</dbReference>
<sequence>MHTLYYTLPKSKDLDHDQSRQRGATGQAVAATASPLASLAAITAIKNGGSAADAVVAAQAVLGLVEPHASGFGGGTVIVWHDERTGASGVIDGLAASPASVTDSLERDFDGRAIPRERAMSGGRTVGVPGTLRALENLHKRFGKQPWAKAFDPARQHATEGFSIPPYLIKTITEIGSIQDERLAHEIYCGGKRRVMPEGSIIRNAAYAKTLSIVAEQGASAFYEGDIAEELIAVVNGDLFPGRMTRQDLADYTALDKAPATYDFNGSKILTAPAPVFGGIAVGQIVQMMESLGFAGQDLGDSADLTHAVMQAGRLAFSDRGAYIGEQTPTSVQAALLDPAYLAERAKLIDLRQVMGSVKHGQLGADMPAGPDGTGLTSAMTSHLVICDGDGLTISMTTTINQNFGSRLSVGGFYLNNVQTNFAAKSGSETGTRAYNAMAARKRPMTSFAPSIMLNPGGSVRAALGAGGGNRIVGFVANALLRIAAGYQDAQQIISAPQALSWTALSNIEPGLGKLSQALTQRGHYLMARRMDGGTQVALKQGNSWNAGADIRRDGTAVALIE</sequence>
<dbReference type="InterPro" id="IPR029055">
    <property type="entry name" value="Ntn_hydrolases_N"/>
</dbReference>
<dbReference type="InterPro" id="IPR043137">
    <property type="entry name" value="GGT_ssub_C"/>
</dbReference>
<evidence type="ECO:0000256" key="5">
    <source>
        <dbReference type="SAM" id="MobiDB-lite"/>
    </source>
</evidence>
<dbReference type="GO" id="GO:0016740">
    <property type="term" value="F:transferase activity"/>
    <property type="evidence" value="ECO:0007669"/>
    <property type="project" value="UniProtKB-KW"/>
</dbReference>
<keyword evidence="4" id="KW-0865">Zymogen</keyword>
<dbReference type="OrthoDB" id="5297205at2"/>
<evidence type="ECO:0000256" key="4">
    <source>
        <dbReference type="ARBA" id="ARBA00023145"/>
    </source>
</evidence>
<evidence type="ECO:0000313" key="6">
    <source>
        <dbReference type="EMBL" id="PRY96809.1"/>
    </source>
</evidence>
<name>A0A2T0XCX9_9BURK</name>
<evidence type="ECO:0000256" key="2">
    <source>
        <dbReference type="ARBA" id="ARBA00022679"/>
    </source>
</evidence>
<comment type="similarity">
    <text evidence="1">Belongs to the gamma-glutamyltransferase family.</text>
</comment>
<dbReference type="PANTHER" id="PTHR43199">
    <property type="entry name" value="GLUTATHIONE HYDROLASE"/>
    <property type="match status" value="1"/>
</dbReference>
<comment type="caution">
    <text evidence="6">The sequence shown here is derived from an EMBL/GenBank/DDBJ whole genome shotgun (WGS) entry which is preliminary data.</text>
</comment>
<dbReference type="Gene3D" id="3.60.20.40">
    <property type="match status" value="1"/>
</dbReference>
<dbReference type="EMBL" id="PVTV01000016">
    <property type="protein sequence ID" value="PRY96809.1"/>
    <property type="molecule type" value="Genomic_DNA"/>
</dbReference>
<dbReference type="AlphaFoldDB" id="A0A2T0XCX9"/>
<reference evidence="6 7" key="1">
    <citation type="submission" date="2018-03" db="EMBL/GenBank/DDBJ databases">
        <title>Genomic Encyclopedia of Type Strains, Phase III (KMG-III): the genomes of soil and plant-associated and newly described type strains.</title>
        <authorList>
            <person name="Whitman W."/>
        </authorList>
    </citation>
    <scope>NUCLEOTIDE SEQUENCE [LARGE SCALE GENOMIC DNA]</scope>
    <source>
        <strain evidence="6 7">MWH-P2sevCIIIb</strain>
    </source>
</reference>
<dbReference type="RefSeq" id="WP_106228395.1">
    <property type="nucleotide sequence ID" value="NZ_PVTV01000016.1"/>
</dbReference>
<evidence type="ECO:0000313" key="7">
    <source>
        <dbReference type="Proteomes" id="UP000238308"/>
    </source>
</evidence>
<dbReference type="GO" id="GO:0016787">
    <property type="term" value="F:hydrolase activity"/>
    <property type="evidence" value="ECO:0007669"/>
    <property type="project" value="UniProtKB-KW"/>
</dbReference>
<dbReference type="PANTHER" id="PTHR43199:SF1">
    <property type="entry name" value="GLUTATHIONE HYDROLASE PROENZYME"/>
    <property type="match status" value="1"/>
</dbReference>
<dbReference type="InterPro" id="IPR051792">
    <property type="entry name" value="GGT_bact"/>
</dbReference>
<evidence type="ECO:0000256" key="1">
    <source>
        <dbReference type="ARBA" id="ARBA00009381"/>
    </source>
</evidence>
<gene>
    <name evidence="6" type="ORF">BCM14_2564</name>
</gene>
<keyword evidence="7" id="KW-1185">Reference proteome</keyword>
<keyword evidence="2 6" id="KW-0808">Transferase</keyword>
<organism evidence="6 7">
    <name type="scientific">Jezberella montanilacus</name>
    <dbReference type="NCBI Taxonomy" id="323426"/>
    <lineage>
        <taxon>Bacteria</taxon>
        <taxon>Pseudomonadati</taxon>
        <taxon>Pseudomonadota</taxon>
        <taxon>Betaproteobacteria</taxon>
        <taxon>Burkholderiales</taxon>
        <taxon>Alcaligenaceae</taxon>
        <taxon>Jezberella</taxon>
    </lineage>
</organism>
<feature type="region of interest" description="Disordered" evidence="5">
    <location>
        <begin position="1"/>
        <end position="27"/>
    </location>
</feature>
<dbReference type="Gene3D" id="1.10.246.130">
    <property type="match status" value="1"/>
</dbReference>